<evidence type="ECO:0000259" key="1">
    <source>
        <dbReference type="Pfam" id="PF01796"/>
    </source>
</evidence>
<reference evidence="2" key="1">
    <citation type="journal article" date="2021" name="ISME J.">
        <title>Mercury methylation by metabolically versatile and cosmopolitan marine bacteria.</title>
        <authorList>
            <person name="Lin H."/>
            <person name="Ascher D.B."/>
            <person name="Myung Y."/>
            <person name="Lamborg C.H."/>
            <person name="Hallam S.J."/>
            <person name="Gionfriddo C.M."/>
            <person name="Holt K.E."/>
            <person name="Moreau J.W."/>
        </authorList>
    </citation>
    <scope>NUCLEOTIDE SEQUENCE</scope>
    <source>
        <strain evidence="2">SI075_bin30</strain>
    </source>
</reference>
<sequence>MFRDSSIIRWRAYKDRYMLEGYECSSCGKKYFESKGMCPCGSIEFNEIEFSGVGKIVSFTQIHSGPEAFSEQGKYCVAIIDLAEGARITAQIVDCKFEDLAIGTNVEAVFRKFYKSGEKGAIHYGTKFVPKF</sequence>
<accession>A0A8T5GFT1</accession>
<dbReference type="Proteomes" id="UP000722459">
    <property type="component" value="Unassembled WGS sequence"/>
</dbReference>
<feature type="domain" description="ChsH2 C-terminal OB-fold" evidence="1">
    <location>
        <begin position="48"/>
        <end position="111"/>
    </location>
</feature>
<gene>
    <name evidence="2" type="ORF">HON47_05455</name>
</gene>
<dbReference type="EMBL" id="JABJNZ010000067">
    <property type="protein sequence ID" value="MBT4870994.1"/>
    <property type="molecule type" value="Genomic_DNA"/>
</dbReference>
<comment type="caution">
    <text evidence="2">The sequence shown here is derived from an EMBL/GenBank/DDBJ whole genome shotgun (WGS) entry which is preliminary data.</text>
</comment>
<dbReference type="InterPro" id="IPR012340">
    <property type="entry name" value="NA-bd_OB-fold"/>
</dbReference>
<protein>
    <submittedName>
        <fullName evidence="2">Zn-ribbon domain-containing OB-fold protein</fullName>
    </submittedName>
</protein>
<dbReference type="SUPFAM" id="SSF50249">
    <property type="entry name" value="Nucleic acid-binding proteins"/>
    <property type="match status" value="1"/>
</dbReference>
<dbReference type="PANTHER" id="PTHR34075">
    <property type="entry name" value="BLR3430 PROTEIN"/>
    <property type="match status" value="1"/>
</dbReference>
<organism evidence="2 3">
    <name type="scientific">Candidatus Iainarchaeum sp</name>
    <dbReference type="NCBI Taxonomy" id="3101447"/>
    <lineage>
        <taxon>Archaea</taxon>
        <taxon>Candidatus Iainarchaeota</taxon>
        <taxon>Candidatus Iainarchaeia</taxon>
        <taxon>Candidatus Iainarchaeales</taxon>
        <taxon>Candidatus Iainarchaeaceae</taxon>
        <taxon>Candidatus Iainarchaeum</taxon>
    </lineage>
</organism>
<evidence type="ECO:0000313" key="2">
    <source>
        <dbReference type="EMBL" id="MBT4870994.1"/>
    </source>
</evidence>
<evidence type="ECO:0000313" key="3">
    <source>
        <dbReference type="Proteomes" id="UP000722459"/>
    </source>
</evidence>
<dbReference type="Pfam" id="PF01796">
    <property type="entry name" value="OB_ChsH2_C"/>
    <property type="match status" value="1"/>
</dbReference>
<dbReference type="PANTHER" id="PTHR34075:SF5">
    <property type="entry name" value="BLR3430 PROTEIN"/>
    <property type="match status" value="1"/>
</dbReference>
<dbReference type="InterPro" id="IPR052513">
    <property type="entry name" value="Thioester_dehydratase-like"/>
</dbReference>
<dbReference type="InterPro" id="IPR002878">
    <property type="entry name" value="ChsH2_C"/>
</dbReference>
<dbReference type="AlphaFoldDB" id="A0A8T5GFT1"/>
<proteinExistence type="predicted"/>
<name>A0A8T5GFT1_9ARCH</name>